<dbReference type="EMBL" id="CM001484">
    <property type="protein sequence ID" value="EIE98496.1"/>
    <property type="molecule type" value="Genomic_DNA"/>
</dbReference>
<dbReference type="HOGENOM" id="CLU_092546_0_0_11"/>
<dbReference type="Proteomes" id="UP000005087">
    <property type="component" value="Chromosome"/>
</dbReference>
<organism evidence="1 2">
    <name type="scientific">Saccharomonospora glauca K62</name>
    <dbReference type="NCBI Taxonomy" id="928724"/>
    <lineage>
        <taxon>Bacteria</taxon>
        <taxon>Bacillati</taxon>
        <taxon>Actinomycetota</taxon>
        <taxon>Actinomycetes</taxon>
        <taxon>Pseudonocardiales</taxon>
        <taxon>Pseudonocardiaceae</taxon>
        <taxon>Saccharomonospora</taxon>
    </lineage>
</organism>
<gene>
    <name evidence="1" type="ORF">SacglDRAFT_01580</name>
</gene>
<dbReference type="OrthoDB" id="672028at2"/>
<sequence length="213" mass="23488">MLGTKTRELLDRARGPLGPTVSVDFGCEHGPLAELAELLSEMNGFFAFNAGLQIFRVGDEGVGPELSQWNSGEMWKEVFEGLADDVFCFGQDVLGMQFAIRNGSEVVRFDPENARSYPVGNSLEDWAAWLLSRTNINATATLAKVWQDRNGALEPHERLLPLRFFELGGEVSLDNLKVVDAVEAMRLRGPIAVQLRRDRAGDDLGTAVEYASD</sequence>
<dbReference type="AlphaFoldDB" id="I1D0M2"/>
<reference evidence="2" key="2">
    <citation type="submission" date="2012-01" db="EMBL/GenBank/DDBJ databases">
        <title>Noncontiguous Finished sequence of chromosome of Saccharomonospora glauca K62.</title>
        <authorList>
            <consortium name="US DOE Joint Genome Institute"/>
            <person name="Lucas S."/>
            <person name="Han J."/>
            <person name="Lapidus A."/>
            <person name="Cheng J.-F."/>
            <person name="Goodwin L."/>
            <person name="Pitluck S."/>
            <person name="Peters L."/>
            <person name="Mikhailova N."/>
            <person name="Held B."/>
            <person name="Detter J.C."/>
            <person name="Han C."/>
            <person name="Tapia R."/>
            <person name="Land M."/>
            <person name="Hauser L."/>
            <person name="Kyrpides N."/>
            <person name="Ivanova N."/>
            <person name="Pagani I."/>
            <person name="Brambilla E.-M."/>
            <person name="Klenk H.-P."/>
            <person name="Woyke T."/>
        </authorList>
    </citation>
    <scope>NUCLEOTIDE SEQUENCE [LARGE SCALE GENOMIC DNA]</scope>
    <source>
        <strain evidence="2">K62</strain>
    </source>
</reference>
<evidence type="ECO:0000313" key="2">
    <source>
        <dbReference type="Proteomes" id="UP000005087"/>
    </source>
</evidence>
<protein>
    <recommendedName>
        <fullName evidence="3">SMI1/KNR4 family protein</fullName>
    </recommendedName>
</protein>
<evidence type="ECO:0008006" key="3">
    <source>
        <dbReference type="Google" id="ProtNLM"/>
    </source>
</evidence>
<dbReference type="eggNOG" id="ENOG5032X16">
    <property type="taxonomic scope" value="Bacteria"/>
</dbReference>
<proteinExistence type="predicted"/>
<name>I1D0M2_9PSEU</name>
<dbReference type="RefSeq" id="WP_005463239.1">
    <property type="nucleotide sequence ID" value="NZ_CM001484.1"/>
</dbReference>
<evidence type="ECO:0000313" key="1">
    <source>
        <dbReference type="EMBL" id="EIE98496.1"/>
    </source>
</evidence>
<accession>I1D0M2</accession>
<keyword evidence="2" id="KW-1185">Reference proteome</keyword>
<reference evidence="1 2" key="1">
    <citation type="submission" date="2011-09" db="EMBL/GenBank/DDBJ databases">
        <authorList>
            <consortium name="US DOE Joint Genome Institute (JGI-PGF)"/>
            <person name="Lucas S."/>
            <person name="Han J."/>
            <person name="Lapidus A."/>
            <person name="Cheng J.-F."/>
            <person name="Goodwin L."/>
            <person name="Pitluck S."/>
            <person name="Peters L."/>
            <person name="Land M.L."/>
            <person name="Hauser L."/>
            <person name="Brambilla E."/>
            <person name="Klenk H.-P."/>
            <person name="Woyke T.J."/>
        </authorList>
    </citation>
    <scope>NUCLEOTIDE SEQUENCE [LARGE SCALE GENOMIC DNA]</scope>
    <source>
        <strain evidence="1 2">K62</strain>
    </source>
</reference>